<gene>
    <name evidence="1" type="ORF">H0902_07980</name>
</gene>
<reference evidence="1 2" key="1">
    <citation type="submission" date="2020-07" db="EMBL/GenBank/DDBJ databases">
        <title>Genomes of two Microcystis aeruginosa (Cyanobacteria) strains from Florida (USA) with disparate toxicogenic potential.</title>
        <authorList>
            <person name="Lefler F.W."/>
            <person name="Barbosa M."/>
            <person name="Berthold D.E."/>
            <person name="Laughinghouse H.D. IV."/>
        </authorList>
    </citation>
    <scope>NUCLEOTIDE SEQUENCE [LARGE SCALE GENOMIC DNA]</scope>
    <source>
        <strain evidence="1 2">BLCCF108</strain>
    </source>
</reference>
<organism evidence="1 2">
    <name type="scientific">Microcystis aeruginosa BLCC-F108</name>
    <dbReference type="NCBI Taxonomy" id="2755317"/>
    <lineage>
        <taxon>Bacteria</taxon>
        <taxon>Bacillati</taxon>
        <taxon>Cyanobacteriota</taxon>
        <taxon>Cyanophyceae</taxon>
        <taxon>Oscillatoriophycideae</taxon>
        <taxon>Chroococcales</taxon>
        <taxon>Microcystaceae</taxon>
        <taxon>Microcystis</taxon>
    </lineage>
</organism>
<dbReference type="AlphaFoldDB" id="A0A841UPT5"/>
<dbReference type="RefSeq" id="WP_072925053.1">
    <property type="nucleotide sequence ID" value="NZ_JACEGB010000140.1"/>
</dbReference>
<name>A0A841UPT5_MICAE</name>
<dbReference type="Proteomes" id="UP000551499">
    <property type="component" value="Unassembled WGS sequence"/>
</dbReference>
<comment type="caution">
    <text evidence="1">The sequence shown here is derived from an EMBL/GenBank/DDBJ whole genome shotgun (WGS) entry which is preliminary data.</text>
</comment>
<protein>
    <submittedName>
        <fullName evidence="1">Uncharacterized protein</fullName>
    </submittedName>
</protein>
<accession>A0A841UPT5</accession>
<proteinExistence type="predicted"/>
<evidence type="ECO:0000313" key="1">
    <source>
        <dbReference type="EMBL" id="MBC1190759.1"/>
    </source>
</evidence>
<dbReference type="EMBL" id="JACEGB010000140">
    <property type="protein sequence ID" value="MBC1190759.1"/>
    <property type="molecule type" value="Genomic_DNA"/>
</dbReference>
<evidence type="ECO:0000313" key="2">
    <source>
        <dbReference type="Proteomes" id="UP000551499"/>
    </source>
</evidence>
<sequence>MLIAFFKVPLSVEPKPGGEAEILVPKVLQGLNYAFVIIKEGATEGIVRVETANADLGKIEKTQNCQKLSSKEMNKLYDSYPPPKLKEKYKMGLQSQAVGEGETAGGLLETDEQGNPIVIKLQTVRSGFYLIDVPVCGRN</sequence>